<evidence type="ECO:0000313" key="2">
    <source>
        <dbReference type="EnsemblMetazoa" id="GPPI029650-PA"/>
    </source>
</evidence>
<evidence type="ECO:0000313" key="3">
    <source>
        <dbReference type="Proteomes" id="UP000092460"/>
    </source>
</evidence>
<name>A0A1B0BGV7_9MUSC</name>
<dbReference type="EMBL" id="JXJN01013999">
    <property type="status" value="NOT_ANNOTATED_CDS"/>
    <property type="molecule type" value="Genomic_DNA"/>
</dbReference>
<dbReference type="AlphaFoldDB" id="A0A1B0BGV7"/>
<feature type="region of interest" description="Disordered" evidence="1">
    <location>
        <begin position="1"/>
        <end position="26"/>
    </location>
</feature>
<reference evidence="3" key="1">
    <citation type="submission" date="2015-01" db="EMBL/GenBank/DDBJ databases">
        <authorList>
            <person name="Aksoy S."/>
            <person name="Warren W."/>
            <person name="Wilson R.K."/>
        </authorList>
    </citation>
    <scope>NUCLEOTIDE SEQUENCE [LARGE SCALE GENOMIC DNA]</scope>
    <source>
        <strain evidence="3">IAEA</strain>
    </source>
</reference>
<reference evidence="2" key="2">
    <citation type="submission" date="2020-05" db="UniProtKB">
        <authorList>
            <consortium name="EnsemblMetazoa"/>
        </authorList>
    </citation>
    <scope>IDENTIFICATION</scope>
    <source>
        <strain evidence="2">IAEA</strain>
    </source>
</reference>
<dbReference type="VEuPathDB" id="VectorBase:GPPI029650"/>
<accession>A0A1B0BGV7</accession>
<organism evidence="2 3">
    <name type="scientific">Glossina palpalis gambiensis</name>
    <dbReference type="NCBI Taxonomy" id="67801"/>
    <lineage>
        <taxon>Eukaryota</taxon>
        <taxon>Metazoa</taxon>
        <taxon>Ecdysozoa</taxon>
        <taxon>Arthropoda</taxon>
        <taxon>Hexapoda</taxon>
        <taxon>Insecta</taxon>
        <taxon>Pterygota</taxon>
        <taxon>Neoptera</taxon>
        <taxon>Endopterygota</taxon>
        <taxon>Diptera</taxon>
        <taxon>Brachycera</taxon>
        <taxon>Muscomorpha</taxon>
        <taxon>Hippoboscoidea</taxon>
        <taxon>Glossinidae</taxon>
        <taxon>Glossina</taxon>
    </lineage>
</organism>
<evidence type="ECO:0000256" key="1">
    <source>
        <dbReference type="SAM" id="MobiDB-lite"/>
    </source>
</evidence>
<proteinExistence type="predicted"/>
<sequence length="77" mass="8363">MTLGVDGVNLENDDSGSQEKDIPEIPTNFLSPSVREYLELGKSIPAHKFKGKKKQDPWTAGNVFGSSPYPALTSVEV</sequence>
<feature type="region of interest" description="Disordered" evidence="1">
    <location>
        <begin position="49"/>
        <end position="77"/>
    </location>
</feature>
<keyword evidence="3" id="KW-1185">Reference proteome</keyword>
<dbReference type="Proteomes" id="UP000092460">
    <property type="component" value="Unassembled WGS sequence"/>
</dbReference>
<dbReference type="EMBL" id="JXJN01014000">
    <property type="status" value="NOT_ANNOTATED_CDS"/>
    <property type="molecule type" value="Genomic_DNA"/>
</dbReference>
<dbReference type="EnsemblMetazoa" id="GPPI029650-RA">
    <property type="protein sequence ID" value="GPPI029650-PA"/>
    <property type="gene ID" value="GPPI029650"/>
</dbReference>
<dbReference type="STRING" id="67801.A0A1B0BGV7"/>
<protein>
    <submittedName>
        <fullName evidence="2">Uncharacterized protein</fullName>
    </submittedName>
</protein>